<dbReference type="SUPFAM" id="SSF46565">
    <property type="entry name" value="Chaperone J-domain"/>
    <property type="match status" value="1"/>
</dbReference>
<dbReference type="GO" id="GO:0051082">
    <property type="term" value="F:unfolded protein binding"/>
    <property type="evidence" value="ECO:0007669"/>
    <property type="project" value="InterPro"/>
</dbReference>
<dbReference type="PROSITE" id="PS00636">
    <property type="entry name" value="DNAJ_1"/>
    <property type="match status" value="1"/>
</dbReference>
<dbReference type="PROSITE" id="PS50076">
    <property type="entry name" value="DNAJ_2"/>
    <property type="match status" value="1"/>
</dbReference>
<dbReference type="Gene3D" id="2.10.230.10">
    <property type="entry name" value="Heat shock protein DnaJ, cysteine-rich domain"/>
    <property type="match status" value="1"/>
</dbReference>
<dbReference type="PANTHER" id="PTHR43096">
    <property type="entry name" value="DNAJ HOMOLOG 1, MITOCHONDRIAL-RELATED"/>
    <property type="match status" value="1"/>
</dbReference>
<reference evidence="9" key="2">
    <citation type="submission" date="2020-11" db="EMBL/GenBank/DDBJ databases">
        <authorList>
            <person name="Cecchin M."/>
            <person name="Marcolungo L."/>
            <person name="Rossato M."/>
            <person name="Girolomoni L."/>
            <person name="Cosentino E."/>
            <person name="Cuine S."/>
            <person name="Li-Beisson Y."/>
            <person name="Delledonne M."/>
            <person name="Ballottari M."/>
        </authorList>
    </citation>
    <scope>NUCLEOTIDE SEQUENCE</scope>
    <source>
        <strain evidence="9">211/11P</strain>
        <tissue evidence="9">Whole cell</tissue>
    </source>
</reference>
<dbReference type="OrthoDB" id="10256793at2759"/>
<dbReference type="AlphaFoldDB" id="A0A9D4Z042"/>
<dbReference type="CDD" id="cd06257">
    <property type="entry name" value="DnaJ"/>
    <property type="match status" value="1"/>
</dbReference>
<feature type="domain" description="J" evidence="7">
    <location>
        <begin position="83"/>
        <end position="147"/>
    </location>
</feature>
<evidence type="ECO:0000313" key="10">
    <source>
        <dbReference type="Proteomes" id="UP001055712"/>
    </source>
</evidence>
<evidence type="ECO:0000256" key="3">
    <source>
        <dbReference type="ARBA" id="ARBA00022771"/>
    </source>
</evidence>
<feature type="domain" description="CR-type" evidence="8">
    <location>
        <begin position="184"/>
        <end position="282"/>
    </location>
</feature>
<evidence type="ECO:0000256" key="5">
    <source>
        <dbReference type="ARBA" id="ARBA00023186"/>
    </source>
</evidence>
<dbReference type="GO" id="GO:0008270">
    <property type="term" value="F:zinc ion binding"/>
    <property type="evidence" value="ECO:0007669"/>
    <property type="project" value="UniProtKB-KW"/>
</dbReference>
<dbReference type="GO" id="GO:0042026">
    <property type="term" value="P:protein refolding"/>
    <property type="evidence" value="ECO:0007669"/>
    <property type="project" value="TreeGrafter"/>
</dbReference>
<evidence type="ECO:0000259" key="8">
    <source>
        <dbReference type="PROSITE" id="PS51188"/>
    </source>
</evidence>
<evidence type="ECO:0000259" key="7">
    <source>
        <dbReference type="PROSITE" id="PS50076"/>
    </source>
</evidence>
<dbReference type="Proteomes" id="UP001055712">
    <property type="component" value="Unassembled WGS sequence"/>
</dbReference>
<protein>
    <submittedName>
        <fullName evidence="9">Uncharacterized protein</fullName>
    </submittedName>
</protein>
<dbReference type="InterPro" id="IPR036869">
    <property type="entry name" value="J_dom_sf"/>
</dbReference>
<keyword evidence="2" id="KW-0677">Repeat</keyword>
<dbReference type="EMBL" id="SIDB01000002">
    <property type="protein sequence ID" value="KAI3436229.1"/>
    <property type="molecule type" value="Genomic_DNA"/>
</dbReference>
<evidence type="ECO:0000313" key="9">
    <source>
        <dbReference type="EMBL" id="KAI3436229.1"/>
    </source>
</evidence>
<dbReference type="SUPFAM" id="SSF49493">
    <property type="entry name" value="HSP40/DnaJ peptide-binding domain"/>
    <property type="match status" value="2"/>
</dbReference>
<dbReference type="InterPro" id="IPR001623">
    <property type="entry name" value="DnaJ_domain"/>
</dbReference>
<comment type="caution">
    <text evidence="9">The sequence shown here is derived from an EMBL/GenBank/DDBJ whole genome shotgun (WGS) entry which is preliminary data.</text>
</comment>
<dbReference type="CDD" id="cd10747">
    <property type="entry name" value="DnaJ_C"/>
    <property type="match status" value="1"/>
</dbReference>
<dbReference type="GO" id="GO:0005737">
    <property type="term" value="C:cytoplasm"/>
    <property type="evidence" value="ECO:0007669"/>
    <property type="project" value="TreeGrafter"/>
</dbReference>
<dbReference type="InterPro" id="IPR008971">
    <property type="entry name" value="HSP40/DnaJ_pept-bd"/>
</dbReference>
<reference evidence="9" key="1">
    <citation type="journal article" date="2019" name="Plant J.">
        <title>Chlorella vulgaris genome assembly and annotation reveals the molecular basis for metabolic acclimation to high light conditions.</title>
        <authorList>
            <person name="Cecchin M."/>
            <person name="Marcolungo L."/>
            <person name="Rossato M."/>
            <person name="Girolomoni L."/>
            <person name="Cosentino E."/>
            <person name="Cuine S."/>
            <person name="Li-Beisson Y."/>
            <person name="Delledonne M."/>
            <person name="Ballottari M."/>
        </authorList>
    </citation>
    <scope>NUCLEOTIDE SEQUENCE</scope>
    <source>
        <strain evidence="9">211/11P</strain>
    </source>
</reference>
<dbReference type="Gene3D" id="1.10.287.110">
    <property type="entry name" value="DnaJ domain"/>
    <property type="match status" value="1"/>
</dbReference>
<sequence length="434" mass="46554">MVLQAGEPFNTAVRHVVVARPRRRGAGPALVKMLAHNRALCNERSAWTGCTRFISRTHPRRHQRHSKCAAAAAPSAAAAGNRCHFDTLNIHRGATTEEVKTAFRRLAREWHPDVNSSADASKRFQAIVQAFEVLQDERQRQQYEEARFGTGSKFADDSGGTSGTGQPLEVRAVLHLGFVEAALGAQRSMVLQVCDACTHCLGTGGQQGSHCPPCNMCKGRGEIVRLHPARGRSASGTASAGVSTSTSAEQRSVTSCPICCGRGFRVTTACTCCGGAGLTRQPRRIDFRVPAGVEHGATLRLAGQGSVSRVGGCRSAVSLAVRVRPERGLRRQGLDVHSQLAVPLWDVLLGGTATVRTLRGDACLAIPPGTQHGAVLSLSQAGVHAEGRGRAVRGSHHFQVRVQMPEAQQLTAAQQQLLERLADLQQQRSWQRPP</sequence>
<keyword evidence="5" id="KW-0143">Chaperone</keyword>
<dbReference type="Gene3D" id="2.60.260.20">
    <property type="entry name" value="Urease metallochaperone UreE, N-terminal domain"/>
    <property type="match status" value="2"/>
</dbReference>
<dbReference type="GO" id="GO:0031072">
    <property type="term" value="F:heat shock protein binding"/>
    <property type="evidence" value="ECO:0007669"/>
    <property type="project" value="InterPro"/>
</dbReference>
<gene>
    <name evidence="9" type="ORF">D9Q98_002283</name>
</gene>
<proteinExistence type="predicted"/>
<dbReference type="InterPro" id="IPR018253">
    <property type="entry name" value="DnaJ_domain_CS"/>
</dbReference>
<feature type="zinc finger region" description="CR-type" evidence="6">
    <location>
        <begin position="184"/>
        <end position="282"/>
    </location>
</feature>
<keyword evidence="1 6" id="KW-0479">Metal-binding</keyword>
<dbReference type="Pfam" id="PF01556">
    <property type="entry name" value="DnaJ_C"/>
    <property type="match status" value="1"/>
</dbReference>
<dbReference type="SMART" id="SM00271">
    <property type="entry name" value="DnaJ"/>
    <property type="match status" value="1"/>
</dbReference>
<dbReference type="Pfam" id="PF00226">
    <property type="entry name" value="DnaJ"/>
    <property type="match status" value="1"/>
</dbReference>
<dbReference type="InterPro" id="IPR001305">
    <property type="entry name" value="HSP_DnaJ_Cys-rich_dom"/>
</dbReference>
<keyword evidence="4 6" id="KW-0862">Zinc</keyword>
<dbReference type="SUPFAM" id="SSF57938">
    <property type="entry name" value="DnaJ/Hsp40 cysteine-rich domain"/>
    <property type="match status" value="1"/>
</dbReference>
<dbReference type="PRINTS" id="PR00625">
    <property type="entry name" value="JDOMAIN"/>
</dbReference>
<dbReference type="InterPro" id="IPR002939">
    <property type="entry name" value="DnaJ_C"/>
</dbReference>
<accession>A0A9D4Z042</accession>
<keyword evidence="10" id="KW-1185">Reference proteome</keyword>
<keyword evidence="3 6" id="KW-0863">Zinc-finger</keyword>
<evidence type="ECO:0000256" key="6">
    <source>
        <dbReference type="PROSITE-ProRule" id="PRU00546"/>
    </source>
</evidence>
<dbReference type="InterPro" id="IPR036410">
    <property type="entry name" value="HSP_DnaJ_Cys-rich_dom_sf"/>
</dbReference>
<evidence type="ECO:0000256" key="4">
    <source>
        <dbReference type="ARBA" id="ARBA00022833"/>
    </source>
</evidence>
<evidence type="ECO:0000256" key="1">
    <source>
        <dbReference type="ARBA" id="ARBA00022723"/>
    </source>
</evidence>
<organism evidence="9 10">
    <name type="scientific">Chlorella vulgaris</name>
    <name type="common">Green alga</name>
    <dbReference type="NCBI Taxonomy" id="3077"/>
    <lineage>
        <taxon>Eukaryota</taxon>
        <taxon>Viridiplantae</taxon>
        <taxon>Chlorophyta</taxon>
        <taxon>core chlorophytes</taxon>
        <taxon>Trebouxiophyceae</taxon>
        <taxon>Chlorellales</taxon>
        <taxon>Chlorellaceae</taxon>
        <taxon>Chlorella clade</taxon>
        <taxon>Chlorella</taxon>
    </lineage>
</organism>
<dbReference type="PANTHER" id="PTHR43096:SF52">
    <property type="entry name" value="DNAJ HOMOLOG 1, MITOCHONDRIAL-RELATED"/>
    <property type="match status" value="1"/>
</dbReference>
<evidence type="ECO:0000256" key="2">
    <source>
        <dbReference type="ARBA" id="ARBA00022737"/>
    </source>
</evidence>
<name>A0A9D4Z042_CHLVU</name>
<dbReference type="PROSITE" id="PS51188">
    <property type="entry name" value="ZF_CR"/>
    <property type="match status" value="1"/>
</dbReference>
<dbReference type="CDD" id="cd10719">
    <property type="entry name" value="DnaJ_zf"/>
    <property type="match status" value="1"/>
</dbReference>